<dbReference type="Proteomes" id="UP000627464">
    <property type="component" value="Unassembled WGS sequence"/>
</dbReference>
<gene>
    <name evidence="1" type="primary">yusQ</name>
    <name evidence="1" type="ORF">GCM10011328_24260</name>
</gene>
<reference evidence="2" key="1">
    <citation type="journal article" date="2019" name="Int. J. Syst. Evol. Microbiol.">
        <title>The Global Catalogue of Microorganisms (GCM) 10K type strain sequencing project: providing services to taxonomists for standard genome sequencing and annotation.</title>
        <authorList>
            <consortium name="The Broad Institute Genomics Platform"/>
            <consortium name="The Broad Institute Genome Sequencing Center for Infectious Disease"/>
            <person name="Wu L."/>
            <person name="Ma J."/>
        </authorList>
    </citation>
    <scope>NUCLEOTIDE SEQUENCE [LARGE SCALE GENOMIC DNA]</scope>
    <source>
        <strain evidence="2">CGMCC 1.12806</strain>
    </source>
</reference>
<dbReference type="EMBL" id="BMFZ01000006">
    <property type="protein sequence ID" value="GGA48245.1"/>
    <property type="molecule type" value="Genomic_DNA"/>
</dbReference>
<organism evidence="1 2">
    <name type="scientific">Hafnia psychrotolerans</name>
    <dbReference type="NCBI Taxonomy" id="1477018"/>
    <lineage>
        <taxon>Bacteria</taxon>
        <taxon>Pseudomonadati</taxon>
        <taxon>Pseudomonadota</taxon>
        <taxon>Gammaproteobacteria</taxon>
        <taxon>Enterobacterales</taxon>
        <taxon>Hafniaceae</taxon>
        <taxon>Hafnia</taxon>
    </lineage>
</organism>
<dbReference type="PANTHER" id="PTHR38460">
    <property type="entry name" value="TAUTOMERASE YOLI-RELATED"/>
    <property type="match status" value="1"/>
</dbReference>
<accession>A0ABQ1GRI5</accession>
<dbReference type="Gene3D" id="3.30.429.10">
    <property type="entry name" value="Macrophage Migration Inhibitory Factor"/>
    <property type="match status" value="1"/>
</dbReference>
<dbReference type="RefSeq" id="WP_188473800.1">
    <property type="nucleotide sequence ID" value="NZ_BMFZ01000006.1"/>
</dbReference>
<name>A0ABQ1GRI5_9GAMM</name>
<evidence type="ECO:0000313" key="2">
    <source>
        <dbReference type="Proteomes" id="UP000627464"/>
    </source>
</evidence>
<proteinExistence type="predicted"/>
<comment type="caution">
    <text evidence="1">The sequence shown here is derived from an EMBL/GenBank/DDBJ whole genome shotgun (WGS) entry which is preliminary data.</text>
</comment>
<dbReference type="PANTHER" id="PTHR38460:SF1">
    <property type="entry name" value="TAUTOMERASE YOLI-RELATED"/>
    <property type="match status" value="1"/>
</dbReference>
<protein>
    <submittedName>
        <fullName evidence="1">Tautomerase YusQ</fullName>
    </submittedName>
</protein>
<dbReference type="SUPFAM" id="SSF55331">
    <property type="entry name" value="Tautomerase/MIF"/>
    <property type="match status" value="1"/>
</dbReference>
<keyword evidence="2" id="KW-1185">Reference proteome</keyword>
<evidence type="ECO:0000313" key="1">
    <source>
        <dbReference type="EMBL" id="GGA48245.1"/>
    </source>
</evidence>
<dbReference type="InterPro" id="IPR037479">
    <property type="entry name" value="Tauto_MSAD"/>
</dbReference>
<sequence length="135" mass="15473">MPFTRISLPAHRIDRWQAVISATLQEALISTFSVPEEDCFQLFEPVSRSQRVINPTYLCEKKDSEQNCLRSEDFLLFHITGGKPRNTAQKQAFYQNLVGQLHHKLGISPADVMIVISFTQPEDWSFSHGEMFSIT</sequence>
<dbReference type="InterPro" id="IPR014347">
    <property type="entry name" value="Tautomerase/MIF_sf"/>
</dbReference>
<dbReference type="Pfam" id="PF14552">
    <property type="entry name" value="Tautomerase_2"/>
    <property type="match status" value="1"/>
</dbReference>